<comment type="function">
    <text evidence="14 19">Joins adenosylcobinamide-GDP and alpha-ribazole to generate adenosylcobalamin (Ado-cobalamin). Also synthesizes adenosylcobalamin 5'-phosphate from adenosylcobinamide-GDP and alpha-ribazole 5'-phosphate.</text>
</comment>
<keyword evidence="8 19" id="KW-0169">Cobalamin biosynthesis</keyword>
<dbReference type="Proteomes" id="UP001597076">
    <property type="component" value="Unassembled WGS sequence"/>
</dbReference>
<comment type="similarity">
    <text evidence="4 19">Belongs to the CobS family.</text>
</comment>
<evidence type="ECO:0000256" key="19">
    <source>
        <dbReference type="HAMAP-Rule" id="MF_00719"/>
    </source>
</evidence>
<evidence type="ECO:0000256" key="7">
    <source>
        <dbReference type="ARBA" id="ARBA00022475"/>
    </source>
</evidence>
<dbReference type="HAMAP" id="MF_00719">
    <property type="entry name" value="CobS"/>
    <property type="match status" value="1"/>
</dbReference>
<evidence type="ECO:0000256" key="10">
    <source>
        <dbReference type="ARBA" id="ARBA00022692"/>
    </source>
</evidence>
<evidence type="ECO:0000256" key="12">
    <source>
        <dbReference type="ARBA" id="ARBA00022989"/>
    </source>
</evidence>
<dbReference type="GO" id="GO:0008818">
    <property type="term" value="F:cobalamin 5'-phosphate synthase activity"/>
    <property type="evidence" value="ECO:0007669"/>
    <property type="project" value="UniProtKB-UniRule"/>
</dbReference>
<evidence type="ECO:0000256" key="11">
    <source>
        <dbReference type="ARBA" id="ARBA00022842"/>
    </source>
</evidence>
<evidence type="ECO:0000256" key="16">
    <source>
        <dbReference type="ARBA" id="ARBA00032853"/>
    </source>
</evidence>
<keyword evidence="7 19" id="KW-1003">Cell membrane</keyword>
<evidence type="ECO:0000313" key="20">
    <source>
        <dbReference type="EMBL" id="MFD1562908.1"/>
    </source>
</evidence>
<keyword evidence="13 19" id="KW-0472">Membrane</keyword>
<sequence>MISRSLGAVRGALGFLTRLPVGYREGDWDAFRTTPAAFPIAGFVAGTLAAVPLLAAETLAAPTVAFGYLLSVYAVAGIHHLDGVADLGDALVVHGDSERRREVLKDTTTGVGALLSVSIAVVALGLGGLGLADLPVRAAIVVAVSAEVGTKLGMAALACFGDAIAEGMGKQFTDGATAGSFLAPAAIALAVVALVRPPLAAVALCGAVAGVGLPWYWANRYLGGINGDIFGAANEIGRIAGVHLGVIAWTLS</sequence>
<keyword evidence="12 19" id="KW-1133">Transmembrane helix</keyword>
<dbReference type="AlphaFoldDB" id="A0ABD6BCW9"/>
<dbReference type="RefSeq" id="WP_390284960.1">
    <property type="nucleotide sequence ID" value="NZ_JBHUDI010000003.1"/>
</dbReference>
<evidence type="ECO:0000256" key="5">
    <source>
        <dbReference type="ARBA" id="ARBA00013200"/>
    </source>
</evidence>
<feature type="transmembrane region" description="Helical" evidence="19">
    <location>
        <begin position="109"/>
        <end position="132"/>
    </location>
</feature>
<evidence type="ECO:0000256" key="1">
    <source>
        <dbReference type="ARBA" id="ARBA00001946"/>
    </source>
</evidence>
<evidence type="ECO:0000256" key="4">
    <source>
        <dbReference type="ARBA" id="ARBA00010561"/>
    </source>
</evidence>
<keyword evidence="9 19" id="KW-0808">Transferase</keyword>
<feature type="transmembrane region" description="Helical" evidence="19">
    <location>
        <begin position="172"/>
        <end position="193"/>
    </location>
</feature>
<feature type="transmembrane region" description="Helical" evidence="19">
    <location>
        <begin position="138"/>
        <end position="160"/>
    </location>
</feature>
<evidence type="ECO:0000256" key="14">
    <source>
        <dbReference type="ARBA" id="ARBA00025228"/>
    </source>
</evidence>
<evidence type="ECO:0000256" key="17">
    <source>
        <dbReference type="ARBA" id="ARBA00048623"/>
    </source>
</evidence>
<accession>A0ABD6BCW9</accession>
<proteinExistence type="inferred from homology"/>
<evidence type="ECO:0000256" key="15">
    <source>
        <dbReference type="ARBA" id="ARBA00032605"/>
    </source>
</evidence>
<dbReference type="GO" id="GO:0009236">
    <property type="term" value="P:cobalamin biosynthetic process"/>
    <property type="evidence" value="ECO:0007669"/>
    <property type="project" value="UniProtKB-UniRule"/>
</dbReference>
<comment type="subcellular location">
    <subcellularLocation>
        <location evidence="2 19">Cell membrane</location>
        <topology evidence="2 19">Multi-pass membrane protein</topology>
    </subcellularLocation>
</comment>
<gene>
    <name evidence="19 20" type="primary">cobS</name>
    <name evidence="20" type="ORF">ACFR99_05030</name>
</gene>
<name>A0ABD6BCW9_9EURY</name>
<protein>
    <recommendedName>
        <fullName evidence="6 19">Adenosylcobinamide-GDP ribazoletransferase</fullName>
        <ecNumber evidence="5 19">2.7.8.26</ecNumber>
    </recommendedName>
    <alternativeName>
        <fullName evidence="16 19">Cobalamin synthase</fullName>
    </alternativeName>
    <alternativeName>
        <fullName evidence="15 19">Cobalamin-5'-phosphate synthase</fullName>
    </alternativeName>
</protein>
<dbReference type="GO" id="GO:0005886">
    <property type="term" value="C:plasma membrane"/>
    <property type="evidence" value="ECO:0007669"/>
    <property type="project" value="UniProtKB-SubCell"/>
</dbReference>
<dbReference type="EC" id="2.7.8.26" evidence="5 19"/>
<comment type="caution">
    <text evidence="20">The sequence shown here is derived from an EMBL/GenBank/DDBJ whole genome shotgun (WGS) entry which is preliminary data.</text>
</comment>
<evidence type="ECO:0000256" key="8">
    <source>
        <dbReference type="ARBA" id="ARBA00022573"/>
    </source>
</evidence>
<dbReference type="Pfam" id="PF02654">
    <property type="entry name" value="CobS"/>
    <property type="match status" value="1"/>
</dbReference>
<dbReference type="NCBIfam" id="TIGR00317">
    <property type="entry name" value="cobS"/>
    <property type="match status" value="1"/>
</dbReference>
<dbReference type="EMBL" id="JBHUDI010000003">
    <property type="protein sequence ID" value="MFD1562908.1"/>
    <property type="molecule type" value="Genomic_DNA"/>
</dbReference>
<evidence type="ECO:0000256" key="3">
    <source>
        <dbReference type="ARBA" id="ARBA00004663"/>
    </source>
</evidence>
<evidence type="ECO:0000256" key="13">
    <source>
        <dbReference type="ARBA" id="ARBA00023136"/>
    </source>
</evidence>
<dbReference type="InterPro" id="IPR003805">
    <property type="entry name" value="CobS"/>
</dbReference>
<dbReference type="PANTHER" id="PTHR34148:SF1">
    <property type="entry name" value="ADENOSYLCOBINAMIDE-GDP RIBAZOLETRANSFERASE"/>
    <property type="match status" value="1"/>
</dbReference>
<evidence type="ECO:0000256" key="2">
    <source>
        <dbReference type="ARBA" id="ARBA00004651"/>
    </source>
</evidence>
<comment type="catalytic activity">
    <reaction evidence="18 19">
        <text>alpha-ribazole 5'-phosphate + adenosylcob(III)inamide-GDP = adenosylcob(III)alamin 5'-phosphate + GMP + H(+)</text>
        <dbReference type="Rhea" id="RHEA:23560"/>
        <dbReference type="ChEBI" id="CHEBI:15378"/>
        <dbReference type="ChEBI" id="CHEBI:57918"/>
        <dbReference type="ChEBI" id="CHEBI:58115"/>
        <dbReference type="ChEBI" id="CHEBI:60487"/>
        <dbReference type="ChEBI" id="CHEBI:60493"/>
        <dbReference type="EC" id="2.7.8.26"/>
    </reaction>
</comment>
<organism evidence="20 21">
    <name type="scientific">Haloarchaeobius amylolyticus</name>
    <dbReference type="NCBI Taxonomy" id="1198296"/>
    <lineage>
        <taxon>Archaea</taxon>
        <taxon>Methanobacteriati</taxon>
        <taxon>Methanobacteriota</taxon>
        <taxon>Stenosarchaea group</taxon>
        <taxon>Halobacteria</taxon>
        <taxon>Halobacteriales</taxon>
        <taxon>Halorubellaceae</taxon>
        <taxon>Haloarchaeobius</taxon>
    </lineage>
</organism>
<reference evidence="20 21" key="1">
    <citation type="journal article" date="2019" name="Int. J. Syst. Evol. Microbiol.">
        <title>The Global Catalogue of Microorganisms (GCM) 10K type strain sequencing project: providing services to taxonomists for standard genome sequencing and annotation.</title>
        <authorList>
            <consortium name="The Broad Institute Genomics Platform"/>
            <consortium name="The Broad Institute Genome Sequencing Center for Infectious Disease"/>
            <person name="Wu L."/>
            <person name="Ma J."/>
        </authorList>
    </citation>
    <scope>NUCLEOTIDE SEQUENCE [LARGE SCALE GENOMIC DNA]</scope>
    <source>
        <strain evidence="20 21">CGMCC 1.12230</strain>
    </source>
</reference>
<evidence type="ECO:0000256" key="6">
    <source>
        <dbReference type="ARBA" id="ARBA00015850"/>
    </source>
</evidence>
<comment type="catalytic activity">
    <reaction evidence="17 19">
        <text>alpha-ribazole + adenosylcob(III)inamide-GDP = adenosylcob(III)alamin + GMP + H(+)</text>
        <dbReference type="Rhea" id="RHEA:16049"/>
        <dbReference type="ChEBI" id="CHEBI:10329"/>
        <dbReference type="ChEBI" id="CHEBI:15378"/>
        <dbReference type="ChEBI" id="CHEBI:18408"/>
        <dbReference type="ChEBI" id="CHEBI:58115"/>
        <dbReference type="ChEBI" id="CHEBI:60487"/>
        <dbReference type="EC" id="2.7.8.26"/>
    </reaction>
</comment>
<feature type="transmembrane region" description="Helical" evidence="19">
    <location>
        <begin position="199"/>
        <end position="218"/>
    </location>
</feature>
<dbReference type="GO" id="GO:0051073">
    <property type="term" value="F:adenosylcobinamide-GDP ribazoletransferase activity"/>
    <property type="evidence" value="ECO:0007669"/>
    <property type="project" value="UniProtKB-UniRule"/>
</dbReference>
<comment type="pathway">
    <text evidence="3 19">Cofactor biosynthesis; adenosylcobalamin biosynthesis; adenosylcobalamin from cob(II)yrinate a,c-diamide: step 7/7.</text>
</comment>
<evidence type="ECO:0000313" key="21">
    <source>
        <dbReference type="Proteomes" id="UP001597076"/>
    </source>
</evidence>
<evidence type="ECO:0000256" key="18">
    <source>
        <dbReference type="ARBA" id="ARBA00049504"/>
    </source>
</evidence>
<dbReference type="PANTHER" id="PTHR34148">
    <property type="entry name" value="ADENOSYLCOBINAMIDE-GDP RIBAZOLETRANSFERASE"/>
    <property type="match status" value="1"/>
</dbReference>
<comment type="cofactor">
    <cofactor evidence="1 19">
        <name>Mg(2+)</name>
        <dbReference type="ChEBI" id="CHEBI:18420"/>
    </cofactor>
</comment>
<keyword evidence="11 19" id="KW-0460">Magnesium</keyword>
<evidence type="ECO:0000256" key="9">
    <source>
        <dbReference type="ARBA" id="ARBA00022679"/>
    </source>
</evidence>
<keyword evidence="21" id="KW-1185">Reference proteome</keyword>
<keyword evidence="10 19" id="KW-0812">Transmembrane</keyword>